<dbReference type="FunFam" id="1.10.287.130:FF:000002">
    <property type="entry name" value="Two-component osmosensing histidine kinase"/>
    <property type="match status" value="1"/>
</dbReference>
<keyword evidence="10" id="KW-0812">Transmembrane</keyword>
<evidence type="ECO:0000256" key="7">
    <source>
        <dbReference type="ARBA" id="ARBA00022840"/>
    </source>
</evidence>
<dbReference type="InterPro" id="IPR035965">
    <property type="entry name" value="PAS-like_dom_sf"/>
</dbReference>
<keyword evidence="10" id="KW-0472">Membrane</keyword>
<dbReference type="InterPro" id="IPR000014">
    <property type="entry name" value="PAS"/>
</dbReference>
<evidence type="ECO:0000256" key="4">
    <source>
        <dbReference type="ARBA" id="ARBA00022679"/>
    </source>
</evidence>
<feature type="domain" description="Histidine kinase" evidence="11">
    <location>
        <begin position="213"/>
        <end position="437"/>
    </location>
</feature>
<feature type="transmembrane region" description="Helical" evidence="10">
    <location>
        <begin position="39"/>
        <end position="56"/>
    </location>
</feature>
<name>A0A7S8C4T4_9HYPH</name>
<dbReference type="InterPro" id="IPR011006">
    <property type="entry name" value="CheY-like_superfamily"/>
</dbReference>
<evidence type="ECO:0000313" key="15">
    <source>
        <dbReference type="Proteomes" id="UP000593594"/>
    </source>
</evidence>
<evidence type="ECO:0000256" key="2">
    <source>
        <dbReference type="ARBA" id="ARBA00012438"/>
    </source>
</evidence>
<accession>A0A7S8C4T4</accession>
<dbReference type="InterPro" id="IPR036097">
    <property type="entry name" value="HisK_dim/P_sf"/>
</dbReference>
<reference evidence="14 15" key="1">
    <citation type="submission" date="2020-06" db="EMBL/GenBank/DDBJ databases">
        <title>Genome sequence of 2 isolates from Red Sea Mangroves.</title>
        <authorList>
            <person name="Sefrji F."/>
            <person name="Michoud G."/>
            <person name="Merlino G."/>
            <person name="Daffonchio D."/>
        </authorList>
    </citation>
    <scope>NUCLEOTIDE SEQUENCE [LARGE SCALE GENOMIC DNA]</scope>
    <source>
        <strain evidence="14 15">R1DC25</strain>
    </source>
</reference>
<dbReference type="Gene3D" id="3.40.50.2300">
    <property type="match status" value="1"/>
</dbReference>
<dbReference type="CDD" id="cd16922">
    <property type="entry name" value="HATPase_EvgS-ArcB-TorS-like"/>
    <property type="match status" value="1"/>
</dbReference>
<dbReference type="SUPFAM" id="SSF52172">
    <property type="entry name" value="CheY-like"/>
    <property type="match status" value="2"/>
</dbReference>
<dbReference type="GO" id="GO:0000155">
    <property type="term" value="F:phosphorelay sensor kinase activity"/>
    <property type="evidence" value="ECO:0007669"/>
    <property type="project" value="InterPro"/>
</dbReference>
<evidence type="ECO:0000259" key="11">
    <source>
        <dbReference type="PROSITE" id="PS50109"/>
    </source>
</evidence>
<dbReference type="Pfam" id="PF00512">
    <property type="entry name" value="HisKA"/>
    <property type="match status" value="1"/>
</dbReference>
<organism evidence="14 15">
    <name type="scientific">Kaustia mangrovi</name>
    <dbReference type="NCBI Taxonomy" id="2593653"/>
    <lineage>
        <taxon>Bacteria</taxon>
        <taxon>Pseudomonadati</taxon>
        <taxon>Pseudomonadota</taxon>
        <taxon>Alphaproteobacteria</taxon>
        <taxon>Hyphomicrobiales</taxon>
        <taxon>Parvibaculaceae</taxon>
        <taxon>Kaustia</taxon>
    </lineage>
</organism>
<evidence type="ECO:0000256" key="3">
    <source>
        <dbReference type="ARBA" id="ARBA00022553"/>
    </source>
</evidence>
<dbReference type="PRINTS" id="PR00344">
    <property type="entry name" value="BCTRLSENSOR"/>
</dbReference>
<evidence type="ECO:0000256" key="1">
    <source>
        <dbReference type="ARBA" id="ARBA00000085"/>
    </source>
</evidence>
<dbReference type="SUPFAM" id="SSF47384">
    <property type="entry name" value="Homodimeric domain of signal transducing histidine kinase"/>
    <property type="match status" value="1"/>
</dbReference>
<dbReference type="SMART" id="SM00448">
    <property type="entry name" value="REC"/>
    <property type="match status" value="1"/>
</dbReference>
<dbReference type="KEGG" id="kmn:HW532_12355"/>
<dbReference type="PANTHER" id="PTHR45339:SF5">
    <property type="entry name" value="HISTIDINE KINASE"/>
    <property type="match status" value="1"/>
</dbReference>
<dbReference type="Gene3D" id="3.30.565.10">
    <property type="entry name" value="Histidine kinase-like ATPase, C-terminal domain"/>
    <property type="match status" value="1"/>
</dbReference>
<dbReference type="SMART" id="SM00387">
    <property type="entry name" value="HATPase_c"/>
    <property type="match status" value="1"/>
</dbReference>
<dbReference type="PROSITE" id="PS50109">
    <property type="entry name" value="HIS_KIN"/>
    <property type="match status" value="1"/>
</dbReference>
<evidence type="ECO:0000259" key="12">
    <source>
        <dbReference type="PROSITE" id="PS50110"/>
    </source>
</evidence>
<evidence type="ECO:0000256" key="9">
    <source>
        <dbReference type="PROSITE-ProRule" id="PRU00169"/>
    </source>
</evidence>
<dbReference type="AlphaFoldDB" id="A0A7S8C4T4"/>
<evidence type="ECO:0000256" key="6">
    <source>
        <dbReference type="ARBA" id="ARBA00022777"/>
    </source>
</evidence>
<dbReference type="FunFam" id="3.30.565.10:FF:000078">
    <property type="entry name" value="Two-component sensor histidine kinase"/>
    <property type="match status" value="1"/>
</dbReference>
<dbReference type="SUPFAM" id="SSF55785">
    <property type="entry name" value="PYP-like sensor domain (PAS domain)"/>
    <property type="match status" value="1"/>
</dbReference>
<dbReference type="InterPro" id="IPR013767">
    <property type="entry name" value="PAS_fold"/>
</dbReference>
<dbReference type="CDD" id="cd00130">
    <property type="entry name" value="PAS"/>
    <property type="match status" value="1"/>
</dbReference>
<keyword evidence="10" id="KW-1133">Transmembrane helix</keyword>
<dbReference type="InterPro" id="IPR004358">
    <property type="entry name" value="Sig_transdc_His_kin-like_C"/>
</dbReference>
<dbReference type="EMBL" id="CP058214">
    <property type="protein sequence ID" value="QPC43418.1"/>
    <property type="molecule type" value="Genomic_DNA"/>
</dbReference>
<dbReference type="PROSITE" id="PS50112">
    <property type="entry name" value="PAS"/>
    <property type="match status" value="1"/>
</dbReference>
<dbReference type="InterPro" id="IPR003661">
    <property type="entry name" value="HisK_dim/P_dom"/>
</dbReference>
<dbReference type="GO" id="GO:0005524">
    <property type="term" value="F:ATP binding"/>
    <property type="evidence" value="ECO:0007669"/>
    <property type="project" value="UniProtKB-KW"/>
</dbReference>
<evidence type="ECO:0000256" key="10">
    <source>
        <dbReference type="SAM" id="Phobius"/>
    </source>
</evidence>
<evidence type="ECO:0000313" key="14">
    <source>
        <dbReference type="EMBL" id="QPC43418.1"/>
    </source>
</evidence>
<feature type="domain" description="Response regulatory" evidence="12">
    <location>
        <begin position="592"/>
        <end position="721"/>
    </location>
</feature>
<evidence type="ECO:0000256" key="8">
    <source>
        <dbReference type="ARBA" id="ARBA00023012"/>
    </source>
</evidence>
<evidence type="ECO:0000259" key="13">
    <source>
        <dbReference type="PROSITE" id="PS50112"/>
    </source>
</evidence>
<keyword evidence="3 9" id="KW-0597">Phosphoprotein</keyword>
<dbReference type="Pfam" id="PF00989">
    <property type="entry name" value="PAS"/>
    <property type="match status" value="1"/>
</dbReference>
<comment type="catalytic activity">
    <reaction evidence="1">
        <text>ATP + protein L-histidine = ADP + protein N-phospho-L-histidine.</text>
        <dbReference type="EC" id="2.7.13.3"/>
    </reaction>
</comment>
<dbReference type="PROSITE" id="PS50110">
    <property type="entry name" value="RESPONSE_REGULATORY"/>
    <property type="match status" value="1"/>
</dbReference>
<dbReference type="Gene3D" id="1.10.287.130">
    <property type="match status" value="1"/>
</dbReference>
<dbReference type="InterPro" id="IPR005467">
    <property type="entry name" value="His_kinase_dom"/>
</dbReference>
<feature type="modified residue" description="4-aspartylphosphate" evidence="9">
    <location>
        <position position="650"/>
    </location>
</feature>
<dbReference type="SMART" id="SM00091">
    <property type="entry name" value="PAS"/>
    <property type="match status" value="1"/>
</dbReference>
<dbReference type="Pfam" id="PF00072">
    <property type="entry name" value="Response_reg"/>
    <property type="match status" value="1"/>
</dbReference>
<dbReference type="PANTHER" id="PTHR45339">
    <property type="entry name" value="HYBRID SIGNAL TRANSDUCTION HISTIDINE KINASE J"/>
    <property type="match status" value="1"/>
</dbReference>
<keyword evidence="4" id="KW-0808">Transferase</keyword>
<keyword evidence="8" id="KW-0902">Two-component regulatory system</keyword>
<dbReference type="Proteomes" id="UP000593594">
    <property type="component" value="Chromosome"/>
</dbReference>
<dbReference type="InterPro" id="IPR036890">
    <property type="entry name" value="HATPase_C_sf"/>
</dbReference>
<dbReference type="RefSeq" id="WP_213160780.1">
    <property type="nucleotide sequence ID" value="NZ_CP058214.1"/>
</dbReference>
<keyword evidence="15" id="KW-1185">Reference proteome</keyword>
<dbReference type="InterPro" id="IPR003594">
    <property type="entry name" value="HATPase_dom"/>
</dbReference>
<keyword evidence="7" id="KW-0067">ATP-binding</keyword>
<dbReference type="CDD" id="cd00082">
    <property type="entry name" value="HisKA"/>
    <property type="match status" value="1"/>
</dbReference>
<dbReference type="CDD" id="cd17546">
    <property type="entry name" value="REC_hyHK_CKI1_RcsC-like"/>
    <property type="match status" value="1"/>
</dbReference>
<protein>
    <recommendedName>
        <fullName evidence="2">histidine kinase</fullName>
        <ecNumber evidence="2">2.7.13.3</ecNumber>
    </recommendedName>
</protein>
<dbReference type="Gene3D" id="3.30.450.20">
    <property type="entry name" value="PAS domain"/>
    <property type="match status" value="1"/>
</dbReference>
<gene>
    <name evidence="14" type="ORF">HW532_12355</name>
</gene>
<feature type="domain" description="PAS" evidence="13">
    <location>
        <begin position="73"/>
        <end position="138"/>
    </location>
</feature>
<dbReference type="SUPFAM" id="SSF55874">
    <property type="entry name" value="ATPase domain of HSP90 chaperone/DNA topoisomerase II/histidine kinase"/>
    <property type="match status" value="1"/>
</dbReference>
<proteinExistence type="predicted"/>
<dbReference type="NCBIfam" id="TIGR00229">
    <property type="entry name" value="sensory_box"/>
    <property type="match status" value="1"/>
</dbReference>
<dbReference type="SMART" id="SM00388">
    <property type="entry name" value="HisKA"/>
    <property type="match status" value="1"/>
</dbReference>
<dbReference type="InterPro" id="IPR001789">
    <property type="entry name" value="Sig_transdc_resp-reg_receiver"/>
</dbReference>
<dbReference type="GO" id="GO:0006355">
    <property type="term" value="P:regulation of DNA-templated transcription"/>
    <property type="evidence" value="ECO:0007669"/>
    <property type="project" value="InterPro"/>
</dbReference>
<keyword evidence="5" id="KW-0547">Nucleotide-binding</keyword>
<sequence>MESVLILAIGACLATSVIVLTFGWSGTVRVVSHRVEVPLALAFIAVAAALWSGLVARRKILELKRQTARLRASEARYRGLIESQGDIILRLEPDGRLTFVNHAFEQTFGVEALAVVGRPFAFSVIEGDNAGAARRAIEVPPHRVTYDQLIETPHGSRWISWEERAVLDGEGGIREIQSVGRDLTALRTAMAELAEARDQAEAANRAKSMFLATMSHEIRTPMNGVLGMLGLLQDTHLTEEQASYARTAESSGRALLALIDEILDLSKIEAGRIDLAPKPFELAAMVEMLTELLSPRAHAKGIGIACYIDPALPEVVSADAARLRQVLLNLAGNAIKFTESGGVLVKVEAVHTDGKDEGPVRIRFAIEDTGIGLTGEQIGRVFGAFAQADDSHARRFGGTGLGLTISRRLVERMGGTISVESTLGKGACFSFVLDMDADDRTPFLTGSPLAGHIAVLVAADGPQSRALTAYLEDFGASVHAMAAPDAEAMRVICAGLDPATCVTVVDFAAMDGEGDLPGVLAAAQGDAWLMLTAEARKDLARRLALGFTGYLVKPLRRTSVARWLARSPHPGKGGDGDLPDGVPAGDGRGRLTVLLAEDNDVNALLARTVLERAGHEVIRAVDGTSAVDCVAKALAGTDPAARLPDLVLMDVQMPGVDGLEAARRIRALERRERLPHSLPIVALTANATSDARDSCLDAGMNDYIAKPFDTEDLDRVIRRHVPERPVGIGRDG</sequence>
<evidence type="ECO:0000256" key="5">
    <source>
        <dbReference type="ARBA" id="ARBA00022741"/>
    </source>
</evidence>
<dbReference type="Pfam" id="PF02518">
    <property type="entry name" value="HATPase_c"/>
    <property type="match status" value="1"/>
</dbReference>
<keyword evidence="6" id="KW-0418">Kinase</keyword>
<dbReference type="EC" id="2.7.13.3" evidence="2"/>